<dbReference type="InterPro" id="IPR040168">
    <property type="entry name" value="Not2/3/5"/>
</dbReference>
<evidence type="ECO:0000256" key="2">
    <source>
        <dbReference type="ARBA" id="ARBA00023015"/>
    </source>
</evidence>
<organism evidence="6">
    <name type="scientific">Cyprideis torosa</name>
    <dbReference type="NCBI Taxonomy" id="163714"/>
    <lineage>
        <taxon>Eukaryota</taxon>
        <taxon>Metazoa</taxon>
        <taxon>Ecdysozoa</taxon>
        <taxon>Arthropoda</taxon>
        <taxon>Crustacea</taxon>
        <taxon>Oligostraca</taxon>
        <taxon>Ostracoda</taxon>
        <taxon>Podocopa</taxon>
        <taxon>Podocopida</taxon>
        <taxon>Cytherocopina</taxon>
        <taxon>Cytheroidea</taxon>
        <taxon>Cytherideidae</taxon>
        <taxon>Cyprideis</taxon>
    </lineage>
</organism>
<evidence type="ECO:0000256" key="3">
    <source>
        <dbReference type="ARBA" id="ARBA00023163"/>
    </source>
</evidence>
<accession>A0A7R8WGM8</accession>
<dbReference type="OrthoDB" id="25391at2759"/>
<evidence type="ECO:0000256" key="1">
    <source>
        <dbReference type="ARBA" id="ARBA00007682"/>
    </source>
</evidence>
<feature type="region of interest" description="Disordered" evidence="4">
    <location>
        <begin position="139"/>
        <end position="232"/>
    </location>
</feature>
<dbReference type="FunFam" id="2.30.30.1020:FF:000005">
    <property type="entry name" value="Regena, isoform C"/>
    <property type="match status" value="1"/>
</dbReference>
<name>A0A7R8WGM8_9CRUS</name>
<comment type="similarity">
    <text evidence="1">Belongs to the CNOT2/3/5 family.</text>
</comment>
<dbReference type="Gene3D" id="2.30.30.1020">
    <property type="entry name" value="CCR4-NOT complex subunit 2/3/5, C-terminal domain"/>
    <property type="match status" value="1"/>
</dbReference>
<sequence>MRGSNNPGGPFGPVSTSGGSVFGLFDRQSSTSTSSPSGFGLPTSGSGSSAMPGRGLLSLGSDNNMRGVGSSYVSPLGFGRQGSSGQNPSLFSGGSHQGAPYDIVSDFPSLSNHPQQRIGGLEIGGHFGGSARAPYVGMVKQSQGSSQGGSSSSGFQMTSEDFPALPGASPSSGDIGGASGQADPNGNSSEFKRKDDTMSPFDRGAQGAVGSSKGKGDEASKAPGGAAGVIGNPRGVQMSSEGHFSNIPPGVMLDQFGMLGLLSFIRTAETKADPSLVSLALGQDLTQLGVNLNSPDLLHPTFGGPWSESPLRPQDVSYSVPHEYMVSPHIRNQLAQINLGRYGEDLLFYIFYMYVGDLLQIAAAAELYDREWRFHKVDRVWITRAPGVPPAQKTSSFERGTYFVFDILQWKKVAKDFILEYDKLDARPIIPAPSHHMGHH</sequence>
<dbReference type="GO" id="GO:2000036">
    <property type="term" value="P:regulation of stem cell population maintenance"/>
    <property type="evidence" value="ECO:0007669"/>
    <property type="project" value="UniProtKB-ARBA"/>
</dbReference>
<feature type="domain" description="NOT2/NOT3/NOT5 C-terminal" evidence="5">
    <location>
        <begin position="300"/>
        <end position="424"/>
    </location>
</feature>
<proteinExistence type="inferred from homology"/>
<feature type="compositionally biased region" description="Low complexity" evidence="4">
    <location>
        <begin position="141"/>
        <end position="154"/>
    </location>
</feature>
<dbReference type="InterPro" id="IPR038635">
    <property type="entry name" value="CCR4-NOT_su2/3/5_C_sf"/>
</dbReference>
<dbReference type="PANTHER" id="PTHR23326">
    <property type="entry name" value="CCR4 NOT-RELATED"/>
    <property type="match status" value="1"/>
</dbReference>
<dbReference type="GO" id="GO:0006355">
    <property type="term" value="P:regulation of DNA-templated transcription"/>
    <property type="evidence" value="ECO:0007669"/>
    <property type="project" value="InterPro"/>
</dbReference>
<dbReference type="Pfam" id="PF04153">
    <property type="entry name" value="NOT2_3_5_C"/>
    <property type="match status" value="1"/>
</dbReference>
<feature type="region of interest" description="Disordered" evidence="4">
    <location>
        <begin position="1"/>
        <end position="97"/>
    </location>
</feature>
<gene>
    <name evidence="6" type="ORF">CTOB1V02_LOCUS6843</name>
</gene>
<keyword evidence="2" id="KW-0805">Transcription regulation</keyword>
<dbReference type="EMBL" id="OB661779">
    <property type="protein sequence ID" value="CAD7228968.1"/>
    <property type="molecule type" value="Genomic_DNA"/>
</dbReference>
<feature type="compositionally biased region" description="Low complexity" evidence="4">
    <location>
        <begin position="29"/>
        <end position="49"/>
    </location>
</feature>
<dbReference type="InterPro" id="IPR007282">
    <property type="entry name" value="NOT2/3/5_C"/>
</dbReference>
<reference evidence="6" key="1">
    <citation type="submission" date="2020-11" db="EMBL/GenBank/DDBJ databases">
        <authorList>
            <person name="Tran Van P."/>
        </authorList>
    </citation>
    <scope>NUCLEOTIDE SEQUENCE</scope>
</reference>
<dbReference type="AlphaFoldDB" id="A0A7R8WGM8"/>
<dbReference type="GO" id="GO:0030015">
    <property type="term" value="C:CCR4-NOT core complex"/>
    <property type="evidence" value="ECO:0007669"/>
    <property type="project" value="InterPro"/>
</dbReference>
<feature type="compositionally biased region" description="Polar residues" evidence="4">
    <location>
        <begin position="81"/>
        <end position="94"/>
    </location>
</feature>
<evidence type="ECO:0000313" key="6">
    <source>
        <dbReference type="EMBL" id="CAD7228968.1"/>
    </source>
</evidence>
<evidence type="ECO:0000256" key="4">
    <source>
        <dbReference type="SAM" id="MobiDB-lite"/>
    </source>
</evidence>
<protein>
    <recommendedName>
        <fullName evidence="5">NOT2/NOT3/NOT5 C-terminal domain-containing protein</fullName>
    </recommendedName>
</protein>
<evidence type="ECO:0000259" key="5">
    <source>
        <dbReference type="Pfam" id="PF04153"/>
    </source>
</evidence>
<keyword evidence="3" id="KW-0804">Transcription</keyword>